<dbReference type="EMBL" id="KN838574">
    <property type="protein sequence ID" value="KIK03943.1"/>
    <property type="molecule type" value="Genomic_DNA"/>
</dbReference>
<sequence length="89" mass="10623">MHRWPKDFISKRYQPTTHLLSAPHFLCSGRNLSELPLKLFTHFNRLSIVLQRSSFKSFTAKPFRDADHFQFTCVSMRWVLREGILDKTR</sequence>
<organism evidence="1 2">
    <name type="scientific">Laccaria amethystina LaAM-08-1</name>
    <dbReference type="NCBI Taxonomy" id="1095629"/>
    <lineage>
        <taxon>Eukaryota</taxon>
        <taxon>Fungi</taxon>
        <taxon>Dikarya</taxon>
        <taxon>Basidiomycota</taxon>
        <taxon>Agaricomycotina</taxon>
        <taxon>Agaricomycetes</taxon>
        <taxon>Agaricomycetidae</taxon>
        <taxon>Agaricales</taxon>
        <taxon>Agaricineae</taxon>
        <taxon>Hydnangiaceae</taxon>
        <taxon>Laccaria</taxon>
    </lineage>
</organism>
<reference evidence="2" key="2">
    <citation type="submission" date="2015-01" db="EMBL/GenBank/DDBJ databases">
        <title>Evolutionary Origins and Diversification of the Mycorrhizal Mutualists.</title>
        <authorList>
            <consortium name="DOE Joint Genome Institute"/>
            <consortium name="Mycorrhizal Genomics Consortium"/>
            <person name="Kohler A."/>
            <person name="Kuo A."/>
            <person name="Nagy L.G."/>
            <person name="Floudas D."/>
            <person name="Copeland A."/>
            <person name="Barry K.W."/>
            <person name="Cichocki N."/>
            <person name="Veneault-Fourrey C."/>
            <person name="LaButti K."/>
            <person name="Lindquist E.A."/>
            <person name="Lipzen A."/>
            <person name="Lundell T."/>
            <person name="Morin E."/>
            <person name="Murat C."/>
            <person name="Riley R."/>
            <person name="Ohm R."/>
            <person name="Sun H."/>
            <person name="Tunlid A."/>
            <person name="Henrissat B."/>
            <person name="Grigoriev I.V."/>
            <person name="Hibbett D.S."/>
            <person name="Martin F."/>
        </authorList>
    </citation>
    <scope>NUCLEOTIDE SEQUENCE [LARGE SCALE GENOMIC DNA]</scope>
    <source>
        <strain evidence="2">LaAM-08-1</strain>
    </source>
</reference>
<name>A0A0C9Y7C7_9AGAR</name>
<keyword evidence="2" id="KW-1185">Reference proteome</keyword>
<proteinExistence type="predicted"/>
<accession>A0A0C9Y7C7</accession>
<gene>
    <name evidence="1" type="ORF">K443DRAFT_676272</name>
</gene>
<dbReference type="HOGENOM" id="CLU_2455089_0_0_1"/>
<dbReference type="AlphaFoldDB" id="A0A0C9Y7C7"/>
<evidence type="ECO:0000313" key="1">
    <source>
        <dbReference type="EMBL" id="KIK03943.1"/>
    </source>
</evidence>
<reference evidence="1 2" key="1">
    <citation type="submission" date="2014-04" db="EMBL/GenBank/DDBJ databases">
        <authorList>
            <consortium name="DOE Joint Genome Institute"/>
            <person name="Kuo A."/>
            <person name="Kohler A."/>
            <person name="Nagy L.G."/>
            <person name="Floudas D."/>
            <person name="Copeland A."/>
            <person name="Barry K.W."/>
            <person name="Cichocki N."/>
            <person name="Veneault-Fourrey C."/>
            <person name="LaButti K."/>
            <person name="Lindquist E.A."/>
            <person name="Lipzen A."/>
            <person name="Lundell T."/>
            <person name="Morin E."/>
            <person name="Murat C."/>
            <person name="Sun H."/>
            <person name="Tunlid A."/>
            <person name="Henrissat B."/>
            <person name="Grigoriev I.V."/>
            <person name="Hibbett D.S."/>
            <person name="Martin F."/>
            <person name="Nordberg H.P."/>
            <person name="Cantor M.N."/>
            <person name="Hua S.X."/>
        </authorList>
    </citation>
    <scope>NUCLEOTIDE SEQUENCE [LARGE SCALE GENOMIC DNA]</scope>
    <source>
        <strain evidence="1 2">LaAM-08-1</strain>
    </source>
</reference>
<evidence type="ECO:0000313" key="2">
    <source>
        <dbReference type="Proteomes" id="UP000054477"/>
    </source>
</evidence>
<dbReference type="Proteomes" id="UP000054477">
    <property type="component" value="Unassembled WGS sequence"/>
</dbReference>
<protein>
    <submittedName>
        <fullName evidence="1">Uncharacterized protein</fullName>
    </submittedName>
</protein>